<dbReference type="OrthoDB" id="200115at2759"/>
<dbReference type="GO" id="GO:0016757">
    <property type="term" value="F:glycosyltransferase activity"/>
    <property type="evidence" value="ECO:0007669"/>
    <property type="project" value="InterPro"/>
</dbReference>
<evidence type="ECO:0000256" key="1">
    <source>
        <dbReference type="ARBA" id="ARBA00010271"/>
    </source>
</evidence>
<comment type="caution">
    <text evidence="4">The sequence shown here is derived from an EMBL/GenBank/DDBJ whole genome shotgun (WGS) entry which is preliminary data.</text>
</comment>
<keyword evidence="5" id="KW-1185">Reference proteome</keyword>
<dbReference type="eggNOG" id="KOG1021">
    <property type="taxonomic scope" value="Eukaryota"/>
</dbReference>
<evidence type="ECO:0000259" key="3">
    <source>
        <dbReference type="Pfam" id="PF03016"/>
    </source>
</evidence>
<dbReference type="InterPro" id="IPR004263">
    <property type="entry name" value="Exostosin"/>
</dbReference>
<evidence type="ECO:0000256" key="2">
    <source>
        <dbReference type="SAM" id="MobiDB-lite"/>
    </source>
</evidence>
<evidence type="ECO:0000313" key="4">
    <source>
        <dbReference type="EMBL" id="EJK69425.1"/>
    </source>
</evidence>
<feature type="compositionally biased region" description="Basic and acidic residues" evidence="2">
    <location>
        <begin position="489"/>
        <end position="502"/>
    </location>
</feature>
<gene>
    <name evidence="4" type="ORF">THAOC_09322</name>
</gene>
<reference evidence="4 5" key="1">
    <citation type="journal article" date="2012" name="Genome Biol.">
        <title>Genome and low-iron response of an oceanic diatom adapted to chronic iron limitation.</title>
        <authorList>
            <person name="Lommer M."/>
            <person name="Specht M."/>
            <person name="Roy A.S."/>
            <person name="Kraemer L."/>
            <person name="Andreson R."/>
            <person name="Gutowska M.A."/>
            <person name="Wolf J."/>
            <person name="Bergner S.V."/>
            <person name="Schilhabel M.B."/>
            <person name="Klostermeier U.C."/>
            <person name="Beiko R.G."/>
            <person name="Rosenstiel P."/>
            <person name="Hippler M."/>
            <person name="Laroche J."/>
        </authorList>
    </citation>
    <scope>NUCLEOTIDE SEQUENCE [LARGE SCALE GENOMIC DNA]</scope>
    <source>
        <strain evidence="4 5">CCMP1005</strain>
    </source>
</reference>
<dbReference type="Proteomes" id="UP000266841">
    <property type="component" value="Unassembled WGS sequence"/>
</dbReference>
<comment type="similarity">
    <text evidence="1">Belongs to the glycosyltransferase 47 family.</text>
</comment>
<dbReference type="Pfam" id="PF03016">
    <property type="entry name" value="Exostosin_GT47"/>
    <property type="match status" value="1"/>
</dbReference>
<feature type="compositionally biased region" description="Pro residues" evidence="2">
    <location>
        <begin position="437"/>
        <end position="455"/>
    </location>
</feature>
<feature type="region of interest" description="Disordered" evidence="2">
    <location>
        <begin position="409"/>
        <end position="509"/>
    </location>
</feature>
<dbReference type="AlphaFoldDB" id="K0SVF6"/>
<evidence type="ECO:0000313" key="5">
    <source>
        <dbReference type="Proteomes" id="UP000266841"/>
    </source>
</evidence>
<feature type="domain" description="Exostosin GT47" evidence="3">
    <location>
        <begin position="120"/>
        <end position="395"/>
    </location>
</feature>
<dbReference type="InterPro" id="IPR040911">
    <property type="entry name" value="Exostosin_GT47"/>
</dbReference>
<dbReference type="EMBL" id="AGNL01010092">
    <property type="protein sequence ID" value="EJK69425.1"/>
    <property type="molecule type" value="Genomic_DNA"/>
</dbReference>
<proteinExistence type="inferred from homology"/>
<dbReference type="PANTHER" id="PTHR11062">
    <property type="entry name" value="EXOSTOSIN HEPARAN SULFATE GLYCOSYLTRANSFERASE -RELATED"/>
    <property type="match status" value="1"/>
</dbReference>
<sequence>MVRVVGGGSSSKRRWIPAVAVVAGLLLAFRFRRSWAGLPSASSLVGSSPAAVVPGGIHHHDDHHRSDYAIAAASGANDGGSHYEIFWERAFRAALETKRALASRAEDDGAFASSATPCPRVYVYNLSDAFTDLSRADTLRADDAFGAPVGGWNGTLRRTNQYALGRILEHRLRQPTSCYFTTDPGEADLFFVPVLTAPKKQQQWTKKCRWLNATALLEELAPTLTPENACRHFFALGKGHYVGKPCKGWFWDPLPAFSSTIRIAYSHFGKTKDPPEKASLKHPHLFSVPYPSSIHLEPGVPPPHGRHRDRKHLMGFVGSYDHGDLPVRRKIRDACLAYNSSEVCHPVAGRGTKAEDLLVKSDTTFCLEPGGDSPWRKSLSDSIAFGCIPVLFSNDTDNVAPWFWGGLEGGGEGPGGPGRFRRGPGRPPRAAGLGPARAPPPDAGDPRGARPPLPVQPTRRSWRRRPRPPGGHAGPLAFHGPPRALPVITRDDEPISKSREVGGHQQVAA</sequence>
<protein>
    <recommendedName>
        <fullName evidence="3">Exostosin GT47 domain-containing protein</fullName>
    </recommendedName>
</protein>
<name>K0SVF6_THAOC</name>
<feature type="non-terminal residue" evidence="4">
    <location>
        <position position="509"/>
    </location>
</feature>
<organism evidence="4 5">
    <name type="scientific">Thalassiosira oceanica</name>
    <name type="common">Marine diatom</name>
    <dbReference type="NCBI Taxonomy" id="159749"/>
    <lineage>
        <taxon>Eukaryota</taxon>
        <taxon>Sar</taxon>
        <taxon>Stramenopiles</taxon>
        <taxon>Ochrophyta</taxon>
        <taxon>Bacillariophyta</taxon>
        <taxon>Coscinodiscophyceae</taxon>
        <taxon>Thalassiosirophycidae</taxon>
        <taxon>Thalassiosirales</taxon>
        <taxon>Thalassiosiraceae</taxon>
        <taxon>Thalassiosira</taxon>
    </lineage>
</organism>
<feature type="compositionally biased region" description="Gly residues" evidence="2">
    <location>
        <begin position="409"/>
        <end position="418"/>
    </location>
</feature>
<accession>K0SVF6</accession>